<dbReference type="SUPFAM" id="SSF53850">
    <property type="entry name" value="Periplasmic binding protein-like II"/>
    <property type="match status" value="1"/>
</dbReference>
<organism evidence="6 7">
    <name type="scientific">Paraburkholderia susongensis</name>
    <dbReference type="NCBI Taxonomy" id="1515439"/>
    <lineage>
        <taxon>Bacteria</taxon>
        <taxon>Pseudomonadati</taxon>
        <taxon>Pseudomonadota</taxon>
        <taxon>Betaproteobacteria</taxon>
        <taxon>Burkholderiales</taxon>
        <taxon>Burkholderiaceae</taxon>
        <taxon>Paraburkholderia</taxon>
    </lineage>
</organism>
<keyword evidence="2" id="KW-0813">Transport</keyword>
<evidence type="ECO:0000259" key="5">
    <source>
        <dbReference type="Pfam" id="PF00496"/>
    </source>
</evidence>
<dbReference type="EMBL" id="FXAT01000006">
    <property type="protein sequence ID" value="SMG54021.1"/>
    <property type="molecule type" value="Genomic_DNA"/>
</dbReference>
<evidence type="ECO:0000313" key="6">
    <source>
        <dbReference type="EMBL" id="SMG54021.1"/>
    </source>
</evidence>
<dbReference type="CDD" id="cd00995">
    <property type="entry name" value="PBP2_NikA_DppA_OppA_like"/>
    <property type="match status" value="1"/>
</dbReference>
<dbReference type="InterPro" id="IPR030678">
    <property type="entry name" value="Peptide/Ni-bd"/>
</dbReference>
<dbReference type="InterPro" id="IPR039424">
    <property type="entry name" value="SBP_5"/>
</dbReference>
<feature type="chain" id="PRO_5010864763" evidence="4">
    <location>
        <begin position="27"/>
        <end position="508"/>
    </location>
</feature>
<dbReference type="PANTHER" id="PTHR30290:SF9">
    <property type="entry name" value="OLIGOPEPTIDE-BINDING PROTEIN APPA"/>
    <property type="match status" value="1"/>
</dbReference>
<dbReference type="Proteomes" id="UP000193228">
    <property type="component" value="Unassembled WGS sequence"/>
</dbReference>
<dbReference type="GO" id="GO:1904680">
    <property type="term" value="F:peptide transmembrane transporter activity"/>
    <property type="evidence" value="ECO:0007669"/>
    <property type="project" value="TreeGrafter"/>
</dbReference>
<dbReference type="STRING" id="1515439.SAMN06265784_106299"/>
<comment type="similarity">
    <text evidence="1">Belongs to the bacterial solute-binding protein 5 family.</text>
</comment>
<dbReference type="Gene3D" id="3.90.76.10">
    <property type="entry name" value="Dipeptide-binding Protein, Domain 1"/>
    <property type="match status" value="1"/>
</dbReference>
<dbReference type="Gene3D" id="3.40.190.10">
    <property type="entry name" value="Periplasmic binding protein-like II"/>
    <property type="match status" value="1"/>
</dbReference>
<dbReference type="RefSeq" id="WP_244196093.1">
    <property type="nucleotide sequence ID" value="NZ_FXAT01000006.1"/>
</dbReference>
<dbReference type="Gene3D" id="3.10.105.10">
    <property type="entry name" value="Dipeptide-binding Protein, Domain 3"/>
    <property type="match status" value="1"/>
</dbReference>
<name>A0A1X7LJI9_9BURK</name>
<feature type="domain" description="Solute-binding protein family 5" evidence="5">
    <location>
        <begin position="76"/>
        <end position="417"/>
    </location>
</feature>
<evidence type="ECO:0000256" key="3">
    <source>
        <dbReference type="ARBA" id="ARBA00022729"/>
    </source>
</evidence>
<evidence type="ECO:0000256" key="1">
    <source>
        <dbReference type="ARBA" id="ARBA00005695"/>
    </source>
</evidence>
<dbReference type="GO" id="GO:0030288">
    <property type="term" value="C:outer membrane-bounded periplasmic space"/>
    <property type="evidence" value="ECO:0007669"/>
    <property type="project" value="UniProtKB-ARBA"/>
</dbReference>
<reference evidence="7" key="1">
    <citation type="submission" date="2017-04" db="EMBL/GenBank/DDBJ databases">
        <authorList>
            <person name="Varghese N."/>
            <person name="Submissions S."/>
        </authorList>
    </citation>
    <scope>NUCLEOTIDE SEQUENCE [LARGE SCALE GENOMIC DNA]</scope>
    <source>
        <strain evidence="7">LMG 29540</strain>
    </source>
</reference>
<dbReference type="GO" id="GO:0043190">
    <property type="term" value="C:ATP-binding cassette (ABC) transporter complex"/>
    <property type="evidence" value="ECO:0007669"/>
    <property type="project" value="InterPro"/>
</dbReference>
<accession>A0A1X7LJI9</accession>
<evidence type="ECO:0000256" key="2">
    <source>
        <dbReference type="ARBA" id="ARBA00022448"/>
    </source>
</evidence>
<keyword evidence="3 4" id="KW-0732">Signal</keyword>
<dbReference type="PANTHER" id="PTHR30290">
    <property type="entry name" value="PERIPLASMIC BINDING COMPONENT OF ABC TRANSPORTER"/>
    <property type="match status" value="1"/>
</dbReference>
<feature type="signal peptide" evidence="4">
    <location>
        <begin position="1"/>
        <end position="26"/>
    </location>
</feature>
<dbReference type="AlphaFoldDB" id="A0A1X7LJI9"/>
<protein>
    <submittedName>
        <fullName evidence="6">Peptide/nickel transport system substrate-binding protein</fullName>
    </submittedName>
</protein>
<gene>
    <name evidence="6" type="ORF">SAMN06265784_106299</name>
</gene>
<evidence type="ECO:0000256" key="4">
    <source>
        <dbReference type="SAM" id="SignalP"/>
    </source>
</evidence>
<evidence type="ECO:0000313" key="7">
    <source>
        <dbReference type="Proteomes" id="UP000193228"/>
    </source>
</evidence>
<dbReference type="PIRSF" id="PIRSF002741">
    <property type="entry name" value="MppA"/>
    <property type="match status" value="1"/>
</dbReference>
<keyword evidence="7" id="KW-1185">Reference proteome</keyword>
<dbReference type="InterPro" id="IPR000914">
    <property type="entry name" value="SBP_5_dom"/>
</dbReference>
<dbReference type="GO" id="GO:0015833">
    <property type="term" value="P:peptide transport"/>
    <property type="evidence" value="ECO:0007669"/>
    <property type="project" value="TreeGrafter"/>
</dbReference>
<proteinExistence type="inferred from homology"/>
<sequence length="508" mass="55671">MPVTNRTSLVLKASLAGFALVSSLYAHDGGAATLRLGVRADALTLDPIASSDNPSIWTELLIYDQLVRPSRDGKRLEPGVAESWTVSADGKEFRFKLRSDARFSDGQPVTASDVVYSLKRAAGEKSSWASFFKPITSYSAVDDHTVVMKLDKPFTPMLNNLAMFSASILPQKLVEQQGQAFFDHPVGSGPFVLKSWARGQRQVFEKNPYYWEKGKPSVDGVSVEIVPEDNARVLKLKAAELDAIVGIPYNQVDGLKQDANIAVQSAPVFRIDLVQLNTTKPPFGDPRVREALNLAVDKSGIIKGILRGNGRAATSSLPVMAYNNTQLQPWPHDVAKAKALLAQANLANGFKTSMLVPGGDTVARQVASALQAELAQIGVQVDLQTIEASTQFSTTKAGNYEMSLSYATSDTIDPDQLTGFTAVNPERANAFHTQWKDERVNELYAQERVTPDGEARGKMFKEIEQRVHDGAPFVFLYTPTEPYAYRRNVTGFEVLPTSNYSLKNVVMH</sequence>
<dbReference type="Pfam" id="PF00496">
    <property type="entry name" value="SBP_bac_5"/>
    <property type="match status" value="1"/>
</dbReference>